<evidence type="ECO:0000256" key="1">
    <source>
        <dbReference type="ARBA" id="ARBA00022723"/>
    </source>
</evidence>
<evidence type="ECO:0000256" key="2">
    <source>
        <dbReference type="ARBA" id="ARBA00022771"/>
    </source>
</evidence>
<protein>
    <recommendedName>
        <fullName evidence="8">PHD-type domain-containing protein</fullName>
    </recommendedName>
</protein>
<dbReference type="EMBL" id="GGFL01003470">
    <property type="protein sequence ID" value="MBW67648.1"/>
    <property type="molecule type" value="Transcribed_RNA"/>
</dbReference>
<dbReference type="SUPFAM" id="SSF57903">
    <property type="entry name" value="FYVE/PHD zinc finger"/>
    <property type="match status" value="1"/>
</dbReference>
<dbReference type="InterPro" id="IPR001965">
    <property type="entry name" value="Znf_PHD"/>
</dbReference>
<dbReference type="GO" id="GO:0008270">
    <property type="term" value="F:zinc ion binding"/>
    <property type="evidence" value="ECO:0007669"/>
    <property type="project" value="UniProtKB-KW"/>
</dbReference>
<feature type="domain" description="PHD-type" evidence="6">
    <location>
        <begin position="55"/>
        <end position="175"/>
    </location>
</feature>
<dbReference type="PANTHER" id="PTHR12420">
    <property type="entry name" value="PHD FINGER PROTEIN"/>
    <property type="match status" value="1"/>
</dbReference>
<evidence type="ECO:0000256" key="4">
    <source>
        <dbReference type="PROSITE-ProRule" id="PRU00175"/>
    </source>
</evidence>
<evidence type="ECO:0000259" key="6">
    <source>
        <dbReference type="PROSITE" id="PS51805"/>
    </source>
</evidence>
<accession>A0A2M4CS10</accession>
<dbReference type="Pfam" id="PF13771">
    <property type="entry name" value="zf-HC5HC2H"/>
    <property type="match status" value="1"/>
</dbReference>
<dbReference type="GO" id="GO:0005634">
    <property type="term" value="C:nucleus"/>
    <property type="evidence" value="ECO:0007669"/>
    <property type="project" value="TreeGrafter"/>
</dbReference>
<evidence type="ECO:0008006" key="8">
    <source>
        <dbReference type="Google" id="ProtNLM"/>
    </source>
</evidence>
<keyword evidence="1" id="KW-0479">Metal-binding</keyword>
<proteinExistence type="predicted"/>
<name>A0A2M4CS10_ANODA</name>
<dbReference type="VEuPathDB" id="VectorBase:ADAR2_012145"/>
<reference evidence="7" key="1">
    <citation type="submission" date="2018-01" db="EMBL/GenBank/DDBJ databases">
        <title>An insight into the sialome of Amazonian anophelines.</title>
        <authorList>
            <person name="Ribeiro J.M."/>
            <person name="Scarpassa V."/>
            <person name="Calvo E."/>
        </authorList>
    </citation>
    <scope>NUCLEOTIDE SEQUENCE</scope>
</reference>
<dbReference type="InterPro" id="IPR034732">
    <property type="entry name" value="EPHD"/>
</dbReference>
<keyword evidence="3" id="KW-0862">Zinc</keyword>
<evidence type="ECO:0000313" key="7">
    <source>
        <dbReference type="EMBL" id="MBW67648.1"/>
    </source>
</evidence>
<evidence type="ECO:0000256" key="3">
    <source>
        <dbReference type="ARBA" id="ARBA00022833"/>
    </source>
</evidence>
<dbReference type="PROSITE" id="PS50089">
    <property type="entry name" value="ZF_RING_2"/>
    <property type="match status" value="1"/>
</dbReference>
<dbReference type="InterPro" id="IPR001841">
    <property type="entry name" value="Znf_RING"/>
</dbReference>
<evidence type="ECO:0000259" key="5">
    <source>
        <dbReference type="PROSITE" id="PS50089"/>
    </source>
</evidence>
<dbReference type="AlphaFoldDB" id="A0A2M4CS10"/>
<sequence length="338" mass="38088">MLYPFTCRLIFFASSNRCSTCSRTAMNPDEERLMFNVSYATDSRFKLNVLKTPSGASCDICLLSEWNPLRYGEFIEKEFNKGNTLRCHYFCLLSGGRIPQRGKGYSGIAGFLIRDIRDSIKETRDKICAYCGQHSAPVQCNQDGCDRWYHYVCGYKNYCVTQFSGQFKSYCHRHLPAEQRKVHDTAGAGCEICYDRLPAPGDPECNGVAIIRASCDSDCPAGMYHRECLQRYAYTSGYTFQCPNCYNKEFKHFAALSGIFVPQREAAWEREAGAFKDLQKRRCTAIGCDRAKPGLAGHGLVGCRVCGGAIRHASCTQLADPESYVCTTCQDEQFEKFL</sequence>
<dbReference type="InterPro" id="IPR013083">
    <property type="entry name" value="Znf_RING/FYVE/PHD"/>
</dbReference>
<feature type="domain" description="RING-type" evidence="5">
    <location>
        <begin position="190"/>
        <end position="245"/>
    </location>
</feature>
<dbReference type="InterPro" id="IPR011011">
    <property type="entry name" value="Znf_FYVE_PHD"/>
</dbReference>
<keyword evidence="2 4" id="KW-0863">Zinc-finger</keyword>
<organism evidence="7">
    <name type="scientific">Anopheles darlingi</name>
    <name type="common">Mosquito</name>
    <dbReference type="NCBI Taxonomy" id="43151"/>
    <lineage>
        <taxon>Eukaryota</taxon>
        <taxon>Metazoa</taxon>
        <taxon>Ecdysozoa</taxon>
        <taxon>Arthropoda</taxon>
        <taxon>Hexapoda</taxon>
        <taxon>Insecta</taxon>
        <taxon>Pterygota</taxon>
        <taxon>Neoptera</taxon>
        <taxon>Endopterygota</taxon>
        <taxon>Diptera</taxon>
        <taxon>Nematocera</taxon>
        <taxon>Culicoidea</taxon>
        <taxon>Culicidae</taxon>
        <taxon>Anophelinae</taxon>
        <taxon>Anopheles</taxon>
    </lineage>
</organism>
<dbReference type="PROSITE" id="PS51805">
    <property type="entry name" value="EPHD"/>
    <property type="match status" value="1"/>
</dbReference>
<dbReference type="VEuPathDB" id="VectorBase:ADAC000605"/>
<dbReference type="PANTHER" id="PTHR12420:SF42">
    <property type="entry name" value="G2_M PHASE-SPECIFIC E3 UBIQUITIN-PROTEIN LIGASE"/>
    <property type="match status" value="1"/>
</dbReference>
<dbReference type="InterPro" id="IPR051188">
    <property type="entry name" value="PHD-type_Zinc_Finger"/>
</dbReference>
<dbReference type="Gene3D" id="3.30.40.10">
    <property type="entry name" value="Zinc/RING finger domain, C3HC4 (zinc finger)"/>
    <property type="match status" value="2"/>
</dbReference>
<dbReference type="SMART" id="SM00249">
    <property type="entry name" value="PHD"/>
    <property type="match status" value="2"/>
</dbReference>